<accession>A0A139BWB2</accession>
<dbReference type="GO" id="GO:0016020">
    <property type="term" value="C:membrane"/>
    <property type="evidence" value="ECO:0007669"/>
    <property type="project" value="UniProtKB-SubCell"/>
</dbReference>
<keyword evidence="3 12" id="KW-0723">Serine/threonine-protein kinase</keyword>
<name>A0A139BWB2_9PROT</name>
<dbReference type="PROSITE" id="PS50011">
    <property type="entry name" value="PROTEIN_KINASE_DOM"/>
    <property type="match status" value="1"/>
</dbReference>
<evidence type="ECO:0000256" key="4">
    <source>
        <dbReference type="ARBA" id="ARBA00022679"/>
    </source>
</evidence>
<evidence type="ECO:0000259" key="10">
    <source>
        <dbReference type="PROSITE" id="PS50011"/>
    </source>
</evidence>
<dbReference type="SUPFAM" id="SSF56112">
    <property type="entry name" value="Protein kinase-like (PK-like)"/>
    <property type="match status" value="1"/>
</dbReference>
<keyword evidence="7 8" id="KW-0067">ATP-binding</keyword>
<keyword evidence="9" id="KW-1133">Transmembrane helix</keyword>
<evidence type="ECO:0000259" key="11">
    <source>
        <dbReference type="PROSITE" id="PS50887"/>
    </source>
</evidence>
<feature type="transmembrane region" description="Helical" evidence="9">
    <location>
        <begin position="313"/>
        <end position="341"/>
    </location>
</feature>
<dbReference type="Proteomes" id="UP000070578">
    <property type="component" value="Unassembled WGS sequence"/>
</dbReference>
<evidence type="ECO:0000256" key="9">
    <source>
        <dbReference type="SAM" id="Phobius"/>
    </source>
</evidence>
<gene>
    <name evidence="12" type="ORF">AWT59_0838</name>
</gene>
<reference evidence="12 13" key="2">
    <citation type="submission" date="2016-03" db="EMBL/GenBank/DDBJ databases">
        <title>New uncultured bacterium of the family Gallionellaceae from acid mine drainage: description and reconstruction of genome based on metagenomic analysis of microbial community.</title>
        <authorList>
            <person name="Kadnikov V."/>
            <person name="Ivasenko D."/>
            <person name="Beletsky A."/>
            <person name="Mardanov A."/>
            <person name="Danilova E."/>
            <person name="Pimenov N."/>
            <person name="Karnachuk O."/>
            <person name="Ravin N."/>
        </authorList>
    </citation>
    <scope>NUCLEOTIDE SEQUENCE [LARGE SCALE GENOMIC DNA]</scope>
    <source>
        <strain evidence="12">ShG14-8</strain>
    </source>
</reference>
<dbReference type="InterPro" id="IPR029787">
    <property type="entry name" value="Nucleotide_cyclase"/>
</dbReference>
<dbReference type="Gene3D" id="3.30.70.270">
    <property type="match status" value="1"/>
</dbReference>
<dbReference type="InterPro" id="IPR000160">
    <property type="entry name" value="GGDEF_dom"/>
</dbReference>
<dbReference type="PANTHER" id="PTHR43289:SF6">
    <property type="entry name" value="SERINE_THREONINE-PROTEIN KINASE NEKL-3"/>
    <property type="match status" value="1"/>
</dbReference>
<evidence type="ECO:0000256" key="1">
    <source>
        <dbReference type="ARBA" id="ARBA00004167"/>
    </source>
</evidence>
<dbReference type="SUPFAM" id="SSF55073">
    <property type="entry name" value="Nucleotide cyclase"/>
    <property type="match status" value="1"/>
</dbReference>
<evidence type="ECO:0000313" key="13">
    <source>
        <dbReference type="Proteomes" id="UP000070578"/>
    </source>
</evidence>
<dbReference type="AlphaFoldDB" id="A0A139BWB2"/>
<keyword evidence="9" id="KW-0472">Membrane</keyword>
<dbReference type="CDD" id="cd01949">
    <property type="entry name" value="GGDEF"/>
    <property type="match status" value="1"/>
</dbReference>
<reference evidence="12 13" key="1">
    <citation type="submission" date="2016-02" db="EMBL/GenBank/DDBJ databases">
        <authorList>
            <person name="Wen L."/>
            <person name="He K."/>
            <person name="Yang H."/>
        </authorList>
    </citation>
    <scope>NUCLEOTIDE SEQUENCE [LARGE SCALE GENOMIC DNA]</scope>
    <source>
        <strain evidence="12">ShG14-8</strain>
    </source>
</reference>
<proteinExistence type="predicted"/>
<dbReference type="NCBIfam" id="TIGR00254">
    <property type="entry name" value="GGDEF"/>
    <property type="match status" value="1"/>
</dbReference>
<keyword evidence="6 12" id="KW-0418">Kinase</keyword>
<dbReference type="PROSITE" id="PS00108">
    <property type="entry name" value="PROTEIN_KINASE_ST"/>
    <property type="match status" value="1"/>
</dbReference>
<dbReference type="InterPro" id="IPR011009">
    <property type="entry name" value="Kinase-like_dom_sf"/>
</dbReference>
<feature type="binding site" evidence="8">
    <location>
        <position position="37"/>
    </location>
    <ligand>
        <name>ATP</name>
        <dbReference type="ChEBI" id="CHEBI:30616"/>
    </ligand>
</feature>
<feature type="domain" description="GGDEF" evidence="11">
    <location>
        <begin position="443"/>
        <end position="571"/>
    </location>
</feature>
<dbReference type="PROSITE" id="PS50887">
    <property type="entry name" value="GGDEF"/>
    <property type="match status" value="1"/>
</dbReference>
<feature type="transmembrane region" description="Helical" evidence="9">
    <location>
        <begin position="382"/>
        <end position="402"/>
    </location>
</feature>
<evidence type="ECO:0000256" key="2">
    <source>
        <dbReference type="ARBA" id="ARBA00012513"/>
    </source>
</evidence>
<evidence type="ECO:0000256" key="7">
    <source>
        <dbReference type="ARBA" id="ARBA00022840"/>
    </source>
</evidence>
<dbReference type="InterPro" id="IPR000719">
    <property type="entry name" value="Prot_kinase_dom"/>
</dbReference>
<dbReference type="PANTHER" id="PTHR43289">
    <property type="entry name" value="MITOGEN-ACTIVATED PROTEIN KINASE KINASE KINASE 20-RELATED"/>
    <property type="match status" value="1"/>
</dbReference>
<comment type="subcellular location">
    <subcellularLocation>
        <location evidence="1">Membrane</location>
        <topology evidence="1">Single-pass membrane protein</topology>
    </subcellularLocation>
</comment>
<dbReference type="EMBL" id="LSLI01000013">
    <property type="protein sequence ID" value="KXS32995.1"/>
    <property type="molecule type" value="Genomic_DNA"/>
</dbReference>
<dbReference type="GO" id="GO:0005524">
    <property type="term" value="F:ATP binding"/>
    <property type="evidence" value="ECO:0007669"/>
    <property type="project" value="UniProtKB-UniRule"/>
</dbReference>
<dbReference type="Pfam" id="PF00069">
    <property type="entry name" value="Pkinase"/>
    <property type="match status" value="1"/>
</dbReference>
<evidence type="ECO:0000256" key="8">
    <source>
        <dbReference type="PROSITE-ProRule" id="PRU10141"/>
    </source>
</evidence>
<dbReference type="InterPro" id="IPR043128">
    <property type="entry name" value="Rev_trsase/Diguanyl_cyclase"/>
</dbReference>
<dbReference type="Gene3D" id="1.10.510.10">
    <property type="entry name" value="Transferase(Phosphotransferase) domain 1"/>
    <property type="match status" value="1"/>
</dbReference>
<keyword evidence="9" id="KW-0812">Transmembrane</keyword>
<dbReference type="SMART" id="SM00267">
    <property type="entry name" value="GGDEF"/>
    <property type="match status" value="1"/>
</dbReference>
<dbReference type="CDD" id="cd14014">
    <property type="entry name" value="STKc_PknB_like"/>
    <property type="match status" value="1"/>
</dbReference>
<protein>
    <recommendedName>
        <fullName evidence="2">non-specific serine/threonine protein kinase</fullName>
        <ecNumber evidence="2">2.7.11.1</ecNumber>
    </recommendedName>
</protein>
<dbReference type="FunFam" id="1.10.510.10:FF:000021">
    <property type="entry name" value="Serine/threonine protein kinase"/>
    <property type="match status" value="1"/>
</dbReference>
<sequence length="571" mass="63224">MISHLGRYEILEELGRGAMGIVYKAYDPLIERYVAIKTINLQVMSGTEKTEYEARFYQEAKAAGRLTHPNIVTIYDLGESGDVAYIAMELMEGRELQEMICGKRRLLITDALNLAIQVAAGLSYAHQRGVVHGDIKPSNIMVLGDNLVKIADFGIAKMASSIEVKQGDAIYGTPPYMSPEQIQGKSIDARSDIYSLGVVLYCLLTDRLPFPEENINLLKNQIVSVVPEKPSSLNPGISEMLDAVVCKCLAKTPDVRYKNANDLANDLHSCLSTLQHASTEPDHLSMTSVRFKRLKSVVTPRGFSQTIATNGSYFAIFTMLAIFMIDIVTPSSIQMELLYIFPLVVISLHCEQIKLVGGAVILALLLQGIHIDLDTIPVSSKIVNAIMVLLSNIIVVFVARVARVNFIEVEQLSSFDSLTGLRNRLSFEVFTDIEIDRQKRKKAVFSFAYIDLHKLKELNETRGYAAGDNAIRLVARVIREHIRQFDTPARIGGDEFAILMPNTDAEECESVCRQLSMEISEQMKDAVLPLSTNTGYATFEMPPVSISEVFDKAENAMHRAKASGKSFAVSA</sequence>
<dbReference type="EC" id="2.7.11.1" evidence="2"/>
<dbReference type="InterPro" id="IPR017441">
    <property type="entry name" value="Protein_kinase_ATP_BS"/>
</dbReference>
<evidence type="ECO:0000256" key="5">
    <source>
        <dbReference type="ARBA" id="ARBA00022741"/>
    </source>
</evidence>
<evidence type="ECO:0000256" key="3">
    <source>
        <dbReference type="ARBA" id="ARBA00022527"/>
    </source>
</evidence>
<feature type="domain" description="Protein kinase" evidence="10">
    <location>
        <begin position="8"/>
        <end position="271"/>
    </location>
</feature>
<dbReference type="Pfam" id="PF00990">
    <property type="entry name" value="GGDEF"/>
    <property type="match status" value="1"/>
</dbReference>
<keyword evidence="4" id="KW-0808">Transferase</keyword>
<dbReference type="InterPro" id="IPR008271">
    <property type="entry name" value="Ser/Thr_kinase_AS"/>
</dbReference>
<keyword evidence="5 8" id="KW-0547">Nucleotide-binding</keyword>
<dbReference type="PROSITE" id="PS00107">
    <property type="entry name" value="PROTEIN_KINASE_ATP"/>
    <property type="match status" value="1"/>
</dbReference>
<dbReference type="GO" id="GO:0004674">
    <property type="term" value="F:protein serine/threonine kinase activity"/>
    <property type="evidence" value="ECO:0007669"/>
    <property type="project" value="UniProtKB-KW"/>
</dbReference>
<evidence type="ECO:0000313" key="12">
    <source>
        <dbReference type="EMBL" id="KXS32995.1"/>
    </source>
</evidence>
<organism evidence="12 13">
    <name type="scientific">Candidatus Gallionella acididurans</name>
    <dbReference type="NCBI Taxonomy" id="1796491"/>
    <lineage>
        <taxon>Bacteria</taxon>
        <taxon>Pseudomonadati</taxon>
        <taxon>Pseudomonadota</taxon>
        <taxon>Betaproteobacteria</taxon>
        <taxon>Nitrosomonadales</taxon>
        <taxon>Gallionellaceae</taxon>
        <taxon>Gallionella</taxon>
    </lineage>
</organism>
<dbReference type="Gene3D" id="3.30.200.20">
    <property type="entry name" value="Phosphorylase Kinase, domain 1"/>
    <property type="match status" value="1"/>
</dbReference>
<comment type="caution">
    <text evidence="12">The sequence shown here is derived from an EMBL/GenBank/DDBJ whole genome shotgun (WGS) entry which is preliminary data.</text>
</comment>
<dbReference type="SMART" id="SM00220">
    <property type="entry name" value="S_TKc"/>
    <property type="match status" value="1"/>
</dbReference>
<evidence type="ECO:0000256" key="6">
    <source>
        <dbReference type="ARBA" id="ARBA00022777"/>
    </source>
</evidence>